<evidence type="ECO:0000256" key="2">
    <source>
        <dbReference type="SAM" id="SignalP"/>
    </source>
</evidence>
<feature type="chain" id="PRO_5001645971" description="Extracellular membrane protein CFEM domain-containing protein" evidence="2">
    <location>
        <begin position="34"/>
        <end position="228"/>
    </location>
</feature>
<protein>
    <recommendedName>
        <fullName evidence="5">Extracellular membrane protein CFEM domain-containing protein</fullName>
    </recommendedName>
</protein>
<accession>A0A067SNL1</accession>
<gene>
    <name evidence="3" type="ORF">GALMADRAFT_159441</name>
</gene>
<evidence type="ECO:0000313" key="3">
    <source>
        <dbReference type="EMBL" id="KDR71632.1"/>
    </source>
</evidence>
<name>A0A067SNL1_GALM3</name>
<proteinExistence type="predicted"/>
<keyword evidence="2" id="KW-0732">Signal</keyword>
<feature type="region of interest" description="Disordered" evidence="1">
    <location>
        <begin position="126"/>
        <end position="167"/>
    </location>
</feature>
<dbReference type="HOGENOM" id="CLU_1214843_0_0_1"/>
<evidence type="ECO:0000313" key="4">
    <source>
        <dbReference type="Proteomes" id="UP000027222"/>
    </source>
</evidence>
<keyword evidence="4" id="KW-1185">Reference proteome</keyword>
<feature type="compositionally biased region" description="Low complexity" evidence="1">
    <location>
        <begin position="140"/>
        <end position="167"/>
    </location>
</feature>
<organism evidence="3 4">
    <name type="scientific">Galerina marginata (strain CBS 339.88)</name>
    <dbReference type="NCBI Taxonomy" id="685588"/>
    <lineage>
        <taxon>Eukaryota</taxon>
        <taxon>Fungi</taxon>
        <taxon>Dikarya</taxon>
        <taxon>Basidiomycota</taxon>
        <taxon>Agaricomycotina</taxon>
        <taxon>Agaricomycetes</taxon>
        <taxon>Agaricomycetidae</taxon>
        <taxon>Agaricales</taxon>
        <taxon>Agaricineae</taxon>
        <taxon>Strophariaceae</taxon>
        <taxon>Galerina</taxon>
    </lineage>
</organism>
<feature type="signal peptide" evidence="2">
    <location>
        <begin position="1"/>
        <end position="33"/>
    </location>
</feature>
<dbReference type="Proteomes" id="UP000027222">
    <property type="component" value="Unassembled WGS sequence"/>
</dbReference>
<dbReference type="EMBL" id="KL142392">
    <property type="protein sequence ID" value="KDR71632.1"/>
    <property type="molecule type" value="Genomic_DNA"/>
</dbReference>
<sequence>MVIKSATVCLHPASVLLVLLFALSLSPRHYASASLFPRDGVLDGVPPSCTQACQVIATSLDTCDYGTCLCTEDGGRALENCMNCLYGMSPSQDIYNAAQGTLSEFEDTCTPMLNITLNIAPIVSSSMPPPPTPTPSDVASTLIPSTSSTNTTSAATTSTSSTLTSATASSTTTSISPVVAGEYYGKQKCMIVHNKKSTASASKADIRSISKRLQIILPTLMLISSRFI</sequence>
<evidence type="ECO:0000256" key="1">
    <source>
        <dbReference type="SAM" id="MobiDB-lite"/>
    </source>
</evidence>
<dbReference type="OrthoDB" id="2564568at2759"/>
<dbReference type="AlphaFoldDB" id="A0A067SNL1"/>
<evidence type="ECO:0008006" key="5">
    <source>
        <dbReference type="Google" id="ProtNLM"/>
    </source>
</evidence>
<reference evidence="4" key="1">
    <citation type="journal article" date="2014" name="Proc. Natl. Acad. Sci. U.S.A.">
        <title>Extensive sampling of basidiomycete genomes demonstrates inadequacy of the white-rot/brown-rot paradigm for wood decay fungi.</title>
        <authorList>
            <person name="Riley R."/>
            <person name="Salamov A.A."/>
            <person name="Brown D.W."/>
            <person name="Nagy L.G."/>
            <person name="Floudas D."/>
            <person name="Held B.W."/>
            <person name="Levasseur A."/>
            <person name="Lombard V."/>
            <person name="Morin E."/>
            <person name="Otillar R."/>
            <person name="Lindquist E.A."/>
            <person name="Sun H."/>
            <person name="LaButti K.M."/>
            <person name="Schmutz J."/>
            <person name="Jabbour D."/>
            <person name="Luo H."/>
            <person name="Baker S.E."/>
            <person name="Pisabarro A.G."/>
            <person name="Walton J.D."/>
            <person name="Blanchette R.A."/>
            <person name="Henrissat B."/>
            <person name="Martin F."/>
            <person name="Cullen D."/>
            <person name="Hibbett D.S."/>
            <person name="Grigoriev I.V."/>
        </authorList>
    </citation>
    <scope>NUCLEOTIDE SEQUENCE [LARGE SCALE GENOMIC DNA]</scope>
    <source>
        <strain evidence="4">CBS 339.88</strain>
    </source>
</reference>